<dbReference type="EMBL" id="MN739102">
    <property type="protein sequence ID" value="QHS88737.1"/>
    <property type="molecule type" value="Genomic_DNA"/>
</dbReference>
<evidence type="ECO:0000313" key="7">
    <source>
        <dbReference type="EMBL" id="QHS88737.1"/>
    </source>
</evidence>
<dbReference type="InterPro" id="IPR029044">
    <property type="entry name" value="Nucleotide-diphossugar_trans"/>
</dbReference>
<dbReference type="Pfam" id="PF01697">
    <property type="entry name" value="Glyco_transf_92"/>
    <property type="match status" value="1"/>
</dbReference>
<accession>A0A6C0B915</accession>
<evidence type="ECO:0000256" key="4">
    <source>
        <dbReference type="ARBA" id="ARBA00022692"/>
    </source>
</evidence>
<evidence type="ECO:0000256" key="5">
    <source>
        <dbReference type="ARBA" id="ARBA00022989"/>
    </source>
</evidence>
<keyword evidence="4" id="KW-0812">Transmembrane</keyword>
<dbReference type="AlphaFoldDB" id="A0A6C0B915"/>
<dbReference type="GO" id="GO:0016757">
    <property type="term" value="F:glycosyltransferase activity"/>
    <property type="evidence" value="ECO:0007669"/>
    <property type="project" value="UniProtKB-KW"/>
</dbReference>
<dbReference type="SUPFAM" id="SSF53448">
    <property type="entry name" value="Nucleotide-diphospho-sugar transferases"/>
    <property type="match status" value="1"/>
</dbReference>
<sequence length="335" mass="39971">MKHYFAVCCIIKDEDNLEEFIIYNIILGASQIYIYDNESKIPIKDRLLHNFFFKKYCTVINFPGKSQQMNAYNHCIKNYKSDIHWLAVIDGDEYIVPKQTFTLTELLQKHEDKDAIGINWFFFGTSYHNTKQNGLIIDKYRHCENDQDRHIKVICKPDTVNYFNNPHIPVMKQGYMIKDIKDNNLNSAFNHNYTTDIVQINHYTFKSLEECNNKHYRGNADSENRRNLYDQSIHNLHNHQIDDFLPNKYMNLILSYISMIAVNNDIYRALNPDLRSFNNTQCYEHLLSSSIRERRPMHIGDKFPQFDRSIFRNDNPQLAHMNDLELELHYIYSQE</sequence>
<proteinExistence type="predicted"/>
<organism evidence="7">
    <name type="scientific">viral metagenome</name>
    <dbReference type="NCBI Taxonomy" id="1070528"/>
    <lineage>
        <taxon>unclassified sequences</taxon>
        <taxon>metagenomes</taxon>
        <taxon>organismal metagenomes</taxon>
    </lineage>
</organism>
<protein>
    <submittedName>
        <fullName evidence="7">Uncharacterized protein</fullName>
    </submittedName>
</protein>
<dbReference type="GO" id="GO:0005737">
    <property type="term" value="C:cytoplasm"/>
    <property type="evidence" value="ECO:0007669"/>
    <property type="project" value="TreeGrafter"/>
</dbReference>
<keyword evidence="2" id="KW-0328">Glycosyltransferase</keyword>
<dbReference type="PANTHER" id="PTHR21461">
    <property type="entry name" value="GLYCOSYLTRANSFERASE FAMILY 92 PROTEIN"/>
    <property type="match status" value="1"/>
</dbReference>
<dbReference type="InterPro" id="IPR008166">
    <property type="entry name" value="Glyco_transf_92"/>
</dbReference>
<comment type="subcellular location">
    <subcellularLocation>
        <location evidence="1">Membrane</location>
        <topology evidence="1">Single-pass membrane protein</topology>
    </subcellularLocation>
</comment>
<evidence type="ECO:0000256" key="6">
    <source>
        <dbReference type="ARBA" id="ARBA00023136"/>
    </source>
</evidence>
<evidence type="ECO:0000256" key="2">
    <source>
        <dbReference type="ARBA" id="ARBA00022676"/>
    </source>
</evidence>
<keyword evidence="5" id="KW-1133">Transmembrane helix</keyword>
<dbReference type="PANTHER" id="PTHR21461:SF69">
    <property type="entry name" value="GLYCOSYLTRANSFERASE FAMILY 92 PROTEIN"/>
    <property type="match status" value="1"/>
</dbReference>
<reference evidence="7" key="1">
    <citation type="journal article" date="2020" name="Nature">
        <title>Giant virus diversity and host interactions through global metagenomics.</title>
        <authorList>
            <person name="Schulz F."/>
            <person name="Roux S."/>
            <person name="Paez-Espino D."/>
            <person name="Jungbluth S."/>
            <person name="Walsh D.A."/>
            <person name="Denef V.J."/>
            <person name="McMahon K.D."/>
            <person name="Konstantinidis K.T."/>
            <person name="Eloe-Fadrosh E.A."/>
            <person name="Kyrpides N.C."/>
            <person name="Woyke T."/>
        </authorList>
    </citation>
    <scope>NUCLEOTIDE SEQUENCE</scope>
    <source>
        <strain evidence="7">GVMAG-M-3300010158-59</strain>
    </source>
</reference>
<keyword evidence="6" id="KW-0472">Membrane</keyword>
<name>A0A6C0B915_9ZZZZ</name>
<evidence type="ECO:0000256" key="1">
    <source>
        <dbReference type="ARBA" id="ARBA00004167"/>
    </source>
</evidence>
<keyword evidence="3" id="KW-0808">Transferase</keyword>
<dbReference type="GO" id="GO:0016020">
    <property type="term" value="C:membrane"/>
    <property type="evidence" value="ECO:0007669"/>
    <property type="project" value="UniProtKB-SubCell"/>
</dbReference>
<evidence type="ECO:0000256" key="3">
    <source>
        <dbReference type="ARBA" id="ARBA00022679"/>
    </source>
</evidence>